<dbReference type="AlphaFoldDB" id="A0AAE9WAU1"/>
<evidence type="ECO:0000256" key="5">
    <source>
        <dbReference type="ARBA" id="ARBA00023136"/>
    </source>
</evidence>
<dbReference type="PANTHER" id="PTHR30618:SF2">
    <property type="entry name" value="ALLANTOIN PERMEASE-RELATED"/>
    <property type="match status" value="1"/>
</dbReference>
<dbReference type="GeneID" id="80874723"/>
<proteinExistence type="inferred from homology"/>
<name>A0AAE9WAU1_9SCHI</name>
<feature type="compositionally biased region" description="Basic and acidic residues" evidence="6">
    <location>
        <begin position="548"/>
        <end position="559"/>
    </location>
</feature>
<dbReference type="PANTHER" id="PTHR30618">
    <property type="entry name" value="NCS1 FAMILY PURINE/PYRIMIDINE TRANSPORTER"/>
    <property type="match status" value="1"/>
</dbReference>
<sequence>MNWSYENSKLKVFVHRWILLNADSGMTMSEQFLNNEDLYPVPKRFRLWGAWNYVAFWLADAININTWMIAGTSVTSGLAWWEAWITVWVGYTISALILAAVGRAGSVYHISFPVLSRSSFGIWGSFWPILNRAVMACIWYGVQAWIGGECVTLMIRSIWPSFSHIPNRMEKSGTDTYQWVGFFIFWLISNIAIWFPVHQLRHLFTSKSLVAPPAAIAFLIWALVKAHGAGDAIHSPTTLKSWDHGWAVVSGIVSCLNNFATLIVNNPDFTRFATTPNAPLWPQIITIPVGFGITTLIGVLVGSASKSIYGKNIWNPLDLLSNFLDHSNAHGVRAGVFFIATGLGLAQLGTNIAANTVSAGNDLSALFPAVINSRRGAYIASIVGIAMCPWNLLSTSNSFSNSLSAYAVFLSSFAGVMLADYYVIRKGYLRVSSLYSTDNKGPYWFFHGISLRGFISYICGLVINVTGLAGNIGDKVPQAALTMSKLAYIIGILVSFIIHIIICTIFPVTDCGTKCMDEHPEETEHYLLQLEAPGDLEETEGVPMSTPETEKSDSKLKDDHVQIANLKV</sequence>
<feature type="transmembrane region" description="Helical" evidence="7">
    <location>
        <begin position="444"/>
        <end position="466"/>
    </location>
</feature>
<dbReference type="Proteomes" id="UP001212411">
    <property type="component" value="Chromosome 1"/>
</dbReference>
<dbReference type="FunFam" id="1.10.4160.10:FF:000001">
    <property type="entry name" value="Uracil permease, putative"/>
    <property type="match status" value="1"/>
</dbReference>
<comment type="subcellular location">
    <subcellularLocation>
        <location evidence="1">Membrane</location>
        <topology evidence="1">Multi-pass membrane protein</topology>
    </subcellularLocation>
</comment>
<dbReference type="Pfam" id="PF02133">
    <property type="entry name" value="Transp_cyt_pur"/>
    <property type="match status" value="1"/>
</dbReference>
<feature type="transmembrane region" description="Helical" evidence="7">
    <location>
        <begin position="50"/>
        <end position="69"/>
    </location>
</feature>
<evidence type="ECO:0000256" key="1">
    <source>
        <dbReference type="ARBA" id="ARBA00004141"/>
    </source>
</evidence>
<accession>A0AAE9WAU1</accession>
<feature type="transmembrane region" description="Helical" evidence="7">
    <location>
        <begin position="176"/>
        <end position="197"/>
    </location>
</feature>
<dbReference type="CDD" id="cd11482">
    <property type="entry name" value="SLC-NCS1sbd_NRT1-like"/>
    <property type="match status" value="1"/>
</dbReference>
<reference evidence="8 9" key="1">
    <citation type="journal article" date="2023" name="G3 (Bethesda)">
        <title>A high-quality reference genome for the fission yeast Schizosaccharomyces osmophilus.</title>
        <authorList>
            <person name="Jia G.S."/>
            <person name="Zhang W.C."/>
            <person name="Liang Y."/>
            <person name="Liu X.H."/>
            <person name="Rhind N."/>
            <person name="Pidoux A."/>
            <person name="Brysch-Herzberg M."/>
            <person name="Du L.L."/>
        </authorList>
    </citation>
    <scope>NUCLEOTIDE SEQUENCE [LARGE SCALE GENOMIC DNA]</scope>
    <source>
        <strain evidence="8 9">CBS 15793</strain>
    </source>
</reference>
<organism evidence="8 9">
    <name type="scientific">Schizosaccharomyces osmophilus</name>
    <dbReference type="NCBI Taxonomy" id="2545709"/>
    <lineage>
        <taxon>Eukaryota</taxon>
        <taxon>Fungi</taxon>
        <taxon>Dikarya</taxon>
        <taxon>Ascomycota</taxon>
        <taxon>Taphrinomycotina</taxon>
        <taxon>Schizosaccharomycetes</taxon>
        <taxon>Schizosaccharomycetales</taxon>
        <taxon>Schizosaccharomycetaceae</taxon>
        <taxon>Schizosaccharomyces</taxon>
    </lineage>
</organism>
<evidence type="ECO:0000313" key="9">
    <source>
        <dbReference type="Proteomes" id="UP001212411"/>
    </source>
</evidence>
<dbReference type="GO" id="GO:0015205">
    <property type="term" value="F:nucleobase transmembrane transporter activity"/>
    <property type="evidence" value="ECO:0007669"/>
    <property type="project" value="TreeGrafter"/>
</dbReference>
<comment type="similarity">
    <text evidence="2">Belongs to the purine-cytosine permease (2.A.39) family.</text>
</comment>
<feature type="transmembrane region" description="Helical" evidence="7">
    <location>
        <begin position="405"/>
        <end position="424"/>
    </location>
</feature>
<feature type="transmembrane region" description="Helical" evidence="7">
    <location>
        <begin position="245"/>
        <end position="264"/>
    </location>
</feature>
<dbReference type="RefSeq" id="XP_056037082.1">
    <property type="nucleotide sequence ID" value="XM_056180034.1"/>
</dbReference>
<evidence type="ECO:0000256" key="6">
    <source>
        <dbReference type="SAM" id="MobiDB-lite"/>
    </source>
</evidence>
<keyword evidence="5 7" id="KW-0472">Membrane</keyword>
<dbReference type="GO" id="GO:0005886">
    <property type="term" value="C:plasma membrane"/>
    <property type="evidence" value="ECO:0007669"/>
    <property type="project" value="TreeGrafter"/>
</dbReference>
<feature type="transmembrane region" description="Helical" evidence="7">
    <location>
        <begin position="486"/>
        <end position="508"/>
    </location>
</feature>
<feature type="transmembrane region" description="Helical" evidence="7">
    <location>
        <begin position="284"/>
        <end position="304"/>
    </location>
</feature>
<evidence type="ECO:0000256" key="4">
    <source>
        <dbReference type="ARBA" id="ARBA00022989"/>
    </source>
</evidence>
<keyword evidence="3 7" id="KW-0812">Transmembrane</keyword>
<dbReference type="InterPro" id="IPR012681">
    <property type="entry name" value="NCS1"/>
</dbReference>
<evidence type="ECO:0000256" key="2">
    <source>
        <dbReference type="ARBA" id="ARBA00008974"/>
    </source>
</evidence>
<feature type="transmembrane region" description="Helical" evidence="7">
    <location>
        <begin position="203"/>
        <end position="224"/>
    </location>
</feature>
<dbReference type="NCBIfam" id="TIGR00800">
    <property type="entry name" value="ncs1"/>
    <property type="match status" value="1"/>
</dbReference>
<dbReference type="Gene3D" id="1.10.4160.10">
    <property type="entry name" value="Hydantoin permease"/>
    <property type="match status" value="1"/>
</dbReference>
<evidence type="ECO:0000256" key="7">
    <source>
        <dbReference type="SAM" id="Phobius"/>
    </source>
</evidence>
<feature type="transmembrane region" description="Helical" evidence="7">
    <location>
        <begin position="81"/>
        <end position="101"/>
    </location>
</feature>
<evidence type="ECO:0000256" key="3">
    <source>
        <dbReference type="ARBA" id="ARBA00022692"/>
    </source>
</evidence>
<feature type="transmembrane region" description="Helical" evidence="7">
    <location>
        <begin position="376"/>
        <end position="393"/>
    </location>
</feature>
<evidence type="ECO:0000313" key="8">
    <source>
        <dbReference type="EMBL" id="WBW72839.1"/>
    </source>
</evidence>
<dbReference type="InterPro" id="IPR045225">
    <property type="entry name" value="Uracil/uridine/allantoin_perm"/>
</dbReference>
<protein>
    <submittedName>
        <fullName evidence="8">Plasma membrane purine transmembrane transporter</fullName>
    </submittedName>
</protein>
<keyword evidence="4 7" id="KW-1133">Transmembrane helix</keyword>
<dbReference type="EMBL" id="CP115611">
    <property type="protein sequence ID" value="WBW72839.1"/>
    <property type="molecule type" value="Genomic_DNA"/>
</dbReference>
<dbReference type="KEGG" id="som:SOMG_01241"/>
<keyword evidence="9" id="KW-1185">Reference proteome</keyword>
<gene>
    <name evidence="8" type="ORF">SOMG_01241</name>
</gene>
<dbReference type="InterPro" id="IPR001248">
    <property type="entry name" value="Pur-cyt_permease"/>
</dbReference>
<feature type="region of interest" description="Disordered" evidence="6">
    <location>
        <begin position="535"/>
        <end position="559"/>
    </location>
</feature>